<dbReference type="Gene3D" id="3.40.630.90">
    <property type="match status" value="1"/>
</dbReference>
<keyword evidence="3" id="KW-1185">Reference proteome</keyword>
<sequence length="276" mass="29128">MTRSVRFRTARPEELSLMLGWAAAEGWNPGLADAVPFHAADPEGFFVAECDGAVVACISVVNHSPDFAFLGFYICAPEFRGQGIGKALWDHALAHAGTRCIGLDGVAAQEANYAASGFVRAGASRRFAGTLTPETDAEIRDVGPQDLAALARVDLEATGIVRPAFLFEWLKAGADRVSVALEEDQGFATIRRCGSGVKIGPIIAPDTALALRLARAALARLPSETVFIDVAPGNLALAEALEGLGFEETFATARMYRGDPPRTGPTLQAIATMELG</sequence>
<dbReference type="InterPro" id="IPR016181">
    <property type="entry name" value="Acyl_CoA_acyltransferase"/>
</dbReference>
<dbReference type="SUPFAM" id="SSF55729">
    <property type="entry name" value="Acyl-CoA N-acyltransferases (Nat)"/>
    <property type="match status" value="1"/>
</dbReference>
<name>A0A6L7G977_9RHOB</name>
<dbReference type="InterPro" id="IPR000182">
    <property type="entry name" value="GNAT_dom"/>
</dbReference>
<dbReference type="CDD" id="cd04301">
    <property type="entry name" value="NAT_SF"/>
    <property type="match status" value="1"/>
</dbReference>
<dbReference type="AlphaFoldDB" id="A0A6L7G977"/>
<protein>
    <submittedName>
        <fullName evidence="2">GNAT family N-acetyltransferase</fullName>
    </submittedName>
</protein>
<dbReference type="InterPro" id="IPR052729">
    <property type="entry name" value="Acyl/Acetyltrans_Enzymes"/>
</dbReference>
<evidence type="ECO:0000313" key="3">
    <source>
        <dbReference type="Proteomes" id="UP000477911"/>
    </source>
</evidence>
<dbReference type="PROSITE" id="PS51186">
    <property type="entry name" value="GNAT"/>
    <property type="match status" value="2"/>
</dbReference>
<organism evidence="2 3">
    <name type="scientific">Pseudooceanicola albus</name>
    <dbReference type="NCBI Taxonomy" id="2692189"/>
    <lineage>
        <taxon>Bacteria</taxon>
        <taxon>Pseudomonadati</taxon>
        <taxon>Pseudomonadota</taxon>
        <taxon>Alphaproteobacteria</taxon>
        <taxon>Rhodobacterales</taxon>
        <taxon>Paracoccaceae</taxon>
        <taxon>Pseudooceanicola</taxon>
    </lineage>
</organism>
<comment type="caution">
    <text evidence="2">The sequence shown here is derived from an EMBL/GenBank/DDBJ whole genome shotgun (WGS) entry which is preliminary data.</text>
</comment>
<dbReference type="Gene3D" id="3.40.630.30">
    <property type="match status" value="1"/>
</dbReference>
<proteinExistence type="predicted"/>
<dbReference type="InterPro" id="IPR041496">
    <property type="entry name" value="YitH/HolE_GNAT"/>
</dbReference>
<feature type="domain" description="N-acetyltransferase" evidence="1">
    <location>
        <begin position="137"/>
        <end position="274"/>
    </location>
</feature>
<dbReference type="EMBL" id="WUMU01000024">
    <property type="protein sequence ID" value="MXN20192.1"/>
    <property type="molecule type" value="Genomic_DNA"/>
</dbReference>
<dbReference type="PANTHER" id="PTHR47237:SF1">
    <property type="entry name" value="SLL0310 PROTEIN"/>
    <property type="match status" value="1"/>
</dbReference>
<accession>A0A6L7G977</accession>
<evidence type="ECO:0000313" key="2">
    <source>
        <dbReference type="EMBL" id="MXN20192.1"/>
    </source>
</evidence>
<dbReference type="PANTHER" id="PTHR47237">
    <property type="entry name" value="SLL0310 PROTEIN"/>
    <property type="match status" value="1"/>
</dbReference>
<reference evidence="2 3" key="1">
    <citation type="submission" date="2019-12" db="EMBL/GenBank/DDBJ databases">
        <authorList>
            <person name="Li M."/>
        </authorList>
    </citation>
    <scope>NUCLEOTIDE SEQUENCE [LARGE SCALE GENOMIC DNA]</scope>
    <source>
        <strain evidence="2 3">GBMRC 2024</strain>
    </source>
</reference>
<evidence type="ECO:0000259" key="1">
    <source>
        <dbReference type="PROSITE" id="PS51186"/>
    </source>
</evidence>
<keyword evidence="2" id="KW-0808">Transferase</keyword>
<dbReference type="Proteomes" id="UP000477911">
    <property type="component" value="Unassembled WGS sequence"/>
</dbReference>
<dbReference type="GO" id="GO:0016747">
    <property type="term" value="F:acyltransferase activity, transferring groups other than amino-acyl groups"/>
    <property type="evidence" value="ECO:0007669"/>
    <property type="project" value="InterPro"/>
</dbReference>
<dbReference type="RefSeq" id="WP_160896316.1">
    <property type="nucleotide sequence ID" value="NZ_WUMU01000024.1"/>
</dbReference>
<dbReference type="Pfam" id="PF18014">
    <property type="entry name" value="Acetyltransf_18"/>
    <property type="match status" value="1"/>
</dbReference>
<gene>
    <name evidence="2" type="ORF">GR170_20340</name>
</gene>
<feature type="domain" description="N-acetyltransferase" evidence="1">
    <location>
        <begin position="5"/>
        <end position="138"/>
    </location>
</feature>
<dbReference type="Pfam" id="PF00583">
    <property type="entry name" value="Acetyltransf_1"/>
    <property type="match status" value="1"/>
</dbReference>